<keyword evidence="2" id="KW-0433">Leucine-rich repeat</keyword>
<evidence type="ECO:0000256" key="2">
    <source>
        <dbReference type="ARBA" id="ARBA00022614"/>
    </source>
</evidence>
<dbReference type="InterPro" id="IPR042197">
    <property type="entry name" value="Apaf_helical"/>
</dbReference>
<dbReference type="SUPFAM" id="SSF52058">
    <property type="entry name" value="L domain-like"/>
    <property type="match status" value="1"/>
</dbReference>
<gene>
    <name evidence="8" type="ORF">P3X46_010892</name>
</gene>
<dbReference type="InterPro" id="IPR036388">
    <property type="entry name" value="WH-like_DNA-bd_sf"/>
</dbReference>
<accession>A0ABQ9MI72</accession>
<dbReference type="InterPro" id="IPR050905">
    <property type="entry name" value="Plant_NBS-LRR"/>
</dbReference>
<keyword evidence="6" id="KW-0067">ATP-binding</keyword>
<dbReference type="Gene3D" id="3.40.50.300">
    <property type="entry name" value="P-loop containing nucleotide triphosphate hydrolases"/>
    <property type="match status" value="1"/>
</dbReference>
<evidence type="ECO:0000313" key="8">
    <source>
        <dbReference type="EMBL" id="KAJ9179068.1"/>
    </source>
</evidence>
<feature type="domain" description="AAA+ ATPase" evidence="7">
    <location>
        <begin position="150"/>
        <end position="288"/>
    </location>
</feature>
<evidence type="ECO:0000256" key="4">
    <source>
        <dbReference type="ARBA" id="ARBA00022741"/>
    </source>
</evidence>
<dbReference type="InterPro" id="IPR027417">
    <property type="entry name" value="P-loop_NTPase"/>
</dbReference>
<dbReference type="PRINTS" id="PR00364">
    <property type="entry name" value="DISEASERSIST"/>
</dbReference>
<evidence type="ECO:0000256" key="6">
    <source>
        <dbReference type="ARBA" id="ARBA00022840"/>
    </source>
</evidence>
<dbReference type="PANTHER" id="PTHR33463">
    <property type="entry name" value="NB-ARC DOMAIN-CONTAINING PROTEIN-RELATED"/>
    <property type="match status" value="1"/>
</dbReference>
<dbReference type="InterPro" id="IPR002182">
    <property type="entry name" value="NB-ARC"/>
</dbReference>
<dbReference type="SUPFAM" id="SSF52540">
    <property type="entry name" value="P-loop containing nucleoside triphosphate hydrolases"/>
    <property type="match status" value="1"/>
</dbReference>
<dbReference type="Gene3D" id="3.80.10.10">
    <property type="entry name" value="Ribonuclease Inhibitor"/>
    <property type="match status" value="2"/>
</dbReference>
<dbReference type="Pfam" id="PF00931">
    <property type="entry name" value="NB-ARC"/>
    <property type="match status" value="1"/>
</dbReference>
<protein>
    <recommendedName>
        <fullName evidence="7">AAA+ ATPase domain-containing protein</fullName>
    </recommendedName>
</protein>
<evidence type="ECO:0000256" key="1">
    <source>
        <dbReference type="ARBA" id="ARBA00008894"/>
    </source>
</evidence>
<dbReference type="Gene3D" id="1.10.8.430">
    <property type="entry name" value="Helical domain of apoptotic protease-activating factors"/>
    <property type="match status" value="1"/>
</dbReference>
<comment type="caution">
    <text evidence="8">The sequence shown here is derived from an EMBL/GenBank/DDBJ whole genome shotgun (WGS) entry which is preliminary data.</text>
</comment>
<evidence type="ECO:0000256" key="3">
    <source>
        <dbReference type="ARBA" id="ARBA00022737"/>
    </source>
</evidence>
<evidence type="ECO:0000256" key="5">
    <source>
        <dbReference type="ARBA" id="ARBA00022821"/>
    </source>
</evidence>
<name>A0ABQ9MI72_HEVBR</name>
<dbReference type="SMART" id="SM00382">
    <property type="entry name" value="AAA"/>
    <property type="match status" value="1"/>
</dbReference>
<dbReference type="Proteomes" id="UP001174677">
    <property type="component" value="Chromosome 6"/>
</dbReference>
<dbReference type="PANTHER" id="PTHR33463:SF220">
    <property type="entry name" value="NB-ARC DOMAIN-CONTAINING PROTEIN"/>
    <property type="match status" value="1"/>
</dbReference>
<evidence type="ECO:0000259" key="7">
    <source>
        <dbReference type="SMART" id="SM00382"/>
    </source>
</evidence>
<dbReference type="Pfam" id="PF23247">
    <property type="entry name" value="LRR_RPS2"/>
    <property type="match status" value="1"/>
</dbReference>
<dbReference type="Pfam" id="PF23559">
    <property type="entry name" value="WHD_DRP"/>
    <property type="match status" value="1"/>
</dbReference>
<dbReference type="Gene3D" id="1.10.10.10">
    <property type="entry name" value="Winged helix-like DNA-binding domain superfamily/Winged helix DNA-binding domain"/>
    <property type="match status" value="1"/>
</dbReference>
<keyword evidence="5" id="KW-0611">Plant defense</keyword>
<dbReference type="InterPro" id="IPR032675">
    <property type="entry name" value="LRR_dom_sf"/>
</dbReference>
<dbReference type="InterPro" id="IPR003593">
    <property type="entry name" value="AAA+_ATPase"/>
</dbReference>
<keyword evidence="4" id="KW-0547">Nucleotide-binding</keyword>
<proteinExistence type="inferred from homology"/>
<sequence>MNVEVSLVELLSCFWNCITEHGGYVCYDEDLNILRSNMQMLSHLRNHLNTKVETADRVNEMIHKLEHWFSKVEVVETNATELVNQGSQELESNCLGSCCPRNCWSRHKIGRKIQSTLTDVAALNTEGEQLLATPIEGTLDKLRSCLGKDGVGRVGIYGKGGVGKTTVMNEFGSNLLSERQFDYIVRVVVSQDPNLEKIQDDVGKELGFVEDRWKDKGPEERAKDICEVLSRKRFLLLLDDIWEPVDLTKVGFPIPDRDNGSKIIFTTRTEEVCNQMGAEEKIEVDRLTEKKAWAFFREKAGKDTLDIPEIRKPAETIAKMCDGLPLALLTVGQAMELKKTFQEWDHSNKTLRKSVSEFSGTKDPVFALLKFSYDNLPSETIKSCFLYCTLFPEEFSINKFNLIDCWIGEGFLDEFSEGKKIIRTLVHASLLQDDGEEVKMHDLIREVALWISCECGRLREKYLVEAGAQLSEAPEIGRWERVRRMSLMSNHIQRLTKAPRCNDLLTLFLGNNHLKMIDNAFFQFMPSLKVLDLSGNRELNELPSGISKTGSLQYLNLSRTGIRQLPVALRNLVKLKCLNLEYTYELQTIPMRLIASFSNMKVLRMLHCASSDRIVGDGIQTGGHQSMLRELQQLEHLNELTISITREYSLETFRSWDKFQTCTQALSLHFKHSRSLDISFLEGMKCLDDLEFINCITLRELRIEQSLIMREGSFNSLHKVSIINCSKLEDLTWIALAPKLEFLIVSRCSNMEEIICEGKLVEGNVNSLAKLEFLRLVSLPKLKSIYPIALPFHYLKEIVVDECPKLKKLPLDSNSAKEHRIVIQGWEDWWKNLEWEDENTRSTFLPFFKACMY</sequence>
<dbReference type="InterPro" id="IPR058922">
    <property type="entry name" value="WHD_DRP"/>
</dbReference>
<dbReference type="InterPro" id="IPR057135">
    <property type="entry name" value="At4g27190-like_LRR"/>
</dbReference>
<evidence type="ECO:0000313" key="9">
    <source>
        <dbReference type="Proteomes" id="UP001174677"/>
    </source>
</evidence>
<comment type="similarity">
    <text evidence="1">Belongs to the disease resistance NB-LRR family.</text>
</comment>
<keyword evidence="3" id="KW-0677">Repeat</keyword>
<dbReference type="Pfam" id="PF23598">
    <property type="entry name" value="LRR_14"/>
    <property type="match status" value="1"/>
</dbReference>
<keyword evidence="9" id="KW-1185">Reference proteome</keyword>
<reference evidence="8" key="1">
    <citation type="journal article" date="2023" name="Plant Biotechnol. J.">
        <title>Chromosome-level wild Hevea brasiliensis genome provides new tools for genomic-assisted breeding and valuable loci to elevate rubber yield.</title>
        <authorList>
            <person name="Cheng H."/>
            <person name="Song X."/>
            <person name="Hu Y."/>
            <person name="Wu T."/>
            <person name="Yang Q."/>
            <person name="An Z."/>
            <person name="Feng S."/>
            <person name="Deng Z."/>
            <person name="Wu W."/>
            <person name="Zeng X."/>
            <person name="Tu M."/>
            <person name="Wang X."/>
            <person name="Huang H."/>
        </authorList>
    </citation>
    <scope>NUCLEOTIDE SEQUENCE</scope>
    <source>
        <strain evidence="8">MT/VB/25A 57/8</strain>
    </source>
</reference>
<organism evidence="8 9">
    <name type="scientific">Hevea brasiliensis</name>
    <name type="common">Para rubber tree</name>
    <name type="synonym">Siphonia brasiliensis</name>
    <dbReference type="NCBI Taxonomy" id="3981"/>
    <lineage>
        <taxon>Eukaryota</taxon>
        <taxon>Viridiplantae</taxon>
        <taxon>Streptophyta</taxon>
        <taxon>Embryophyta</taxon>
        <taxon>Tracheophyta</taxon>
        <taxon>Spermatophyta</taxon>
        <taxon>Magnoliopsida</taxon>
        <taxon>eudicotyledons</taxon>
        <taxon>Gunneridae</taxon>
        <taxon>Pentapetalae</taxon>
        <taxon>rosids</taxon>
        <taxon>fabids</taxon>
        <taxon>Malpighiales</taxon>
        <taxon>Euphorbiaceae</taxon>
        <taxon>Crotonoideae</taxon>
        <taxon>Micrandreae</taxon>
        <taxon>Hevea</taxon>
    </lineage>
</organism>
<dbReference type="EMBL" id="JARPOI010000006">
    <property type="protein sequence ID" value="KAJ9179068.1"/>
    <property type="molecule type" value="Genomic_DNA"/>
</dbReference>
<dbReference type="InterPro" id="IPR055414">
    <property type="entry name" value="LRR_R13L4/SHOC2-like"/>
</dbReference>